<dbReference type="SUPFAM" id="SSF53474">
    <property type="entry name" value="alpha/beta-Hydrolases"/>
    <property type="match status" value="2"/>
</dbReference>
<dbReference type="OrthoDB" id="9799612at2"/>
<dbReference type="InterPro" id="IPR029058">
    <property type="entry name" value="AB_hydrolase_fold"/>
</dbReference>
<keyword evidence="1" id="KW-0378">Hydrolase</keyword>
<dbReference type="RefSeq" id="WP_066772030.1">
    <property type="nucleotide sequence ID" value="NZ_BMIP01000008.1"/>
</dbReference>
<dbReference type="EMBL" id="BMIP01000008">
    <property type="protein sequence ID" value="GGD79375.1"/>
    <property type="molecule type" value="Genomic_DNA"/>
</dbReference>
<dbReference type="GO" id="GO:0004301">
    <property type="term" value="F:epoxide hydrolase activity"/>
    <property type="evidence" value="ECO:0007669"/>
    <property type="project" value="TreeGrafter"/>
</dbReference>
<dbReference type="InterPro" id="IPR000073">
    <property type="entry name" value="AB_hydrolase_1"/>
</dbReference>
<evidence type="ECO:0000313" key="3">
    <source>
        <dbReference type="EMBL" id="GGD79375.1"/>
    </source>
</evidence>
<evidence type="ECO:0000259" key="2">
    <source>
        <dbReference type="Pfam" id="PF00561"/>
    </source>
</evidence>
<protein>
    <recommendedName>
        <fullName evidence="2">AB hydrolase-1 domain-containing protein</fullName>
    </recommendedName>
</protein>
<dbReference type="Proteomes" id="UP000612349">
    <property type="component" value="Unassembled WGS sequence"/>
</dbReference>
<comment type="caution">
    <text evidence="3">The sequence shown here is derived from an EMBL/GenBank/DDBJ whole genome shotgun (WGS) entry which is preliminary data.</text>
</comment>
<dbReference type="AlphaFoldDB" id="A0A916Z6V5"/>
<organism evidence="3 4">
    <name type="scientific">Croceicoccus mobilis</name>
    <dbReference type="NCBI Taxonomy" id="1703339"/>
    <lineage>
        <taxon>Bacteria</taxon>
        <taxon>Pseudomonadati</taxon>
        <taxon>Pseudomonadota</taxon>
        <taxon>Alphaproteobacteria</taxon>
        <taxon>Sphingomonadales</taxon>
        <taxon>Erythrobacteraceae</taxon>
        <taxon>Croceicoccus</taxon>
    </lineage>
</organism>
<name>A0A916Z6V5_9SPHN</name>
<feature type="domain" description="AB hydrolase-1" evidence="2">
    <location>
        <begin position="323"/>
        <end position="421"/>
    </location>
</feature>
<dbReference type="InterPro" id="IPR051340">
    <property type="entry name" value="Haloalkane_dehalogenase"/>
</dbReference>
<accession>A0A916Z6V5</accession>
<dbReference type="PANTHER" id="PTHR42977:SF3">
    <property type="entry name" value="AB HYDROLASE-1 DOMAIN-CONTAINING PROTEIN"/>
    <property type="match status" value="1"/>
</dbReference>
<dbReference type="Gene3D" id="3.40.50.1820">
    <property type="entry name" value="alpha/beta hydrolase"/>
    <property type="match status" value="2"/>
</dbReference>
<reference evidence="3" key="1">
    <citation type="journal article" date="2014" name="Int. J. Syst. Evol. Microbiol.">
        <title>Complete genome sequence of Corynebacterium casei LMG S-19264T (=DSM 44701T), isolated from a smear-ripened cheese.</title>
        <authorList>
            <consortium name="US DOE Joint Genome Institute (JGI-PGF)"/>
            <person name="Walter F."/>
            <person name="Albersmeier A."/>
            <person name="Kalinowski J."/>
            <person name="Ruckert C."/>
        </authorList>
    </citation>
    <scope>NUCLEOTIDE SEQUENCE</scope>
    <source>
        <strain evidence="3">CGMCC 1.15360</strain>
    </source>
</reference>
<dbReference type="Pfam" id="PF00561">
    <property type="entry name" value="Abhydrolase_1"/>
    <property type="match status" value="2"/>
</dbReference>
<gene>
    <name evidence="3" type="ORF">GCM10010990_31590</name>
</gene>
<proteinExistence type="predicted"/>
<evidence type="ECO:0000256" key="1">
    <source>
        <dbReference type="ARBA" id="ARBA00022801"/>
    </source>
</evidence>
<sequence>MQASPTPPGGIARHFVQIDGRNIHYLRAGKGPPLLLIHPSPYNAHFWAGSIARWADRYTCIAPDTPGFGLSDPLAPQDMTVDGLTHAMARLVETLGLTQCRLIGSHTGAAIALELAVAHPDIFTGVVLEAVPLFTEEEQEHWFTDAYFSPLKVSEHGEHLTWAWTRVRDADVYFPWLRRQPEHFYNGGRGSAAKLHKDLLDYFECARHFRPAYRSAVAYEKQAMRSLARLDIPALLYASSADVMASHIDRLPPLKPGQEKRSLGTDEAEINAVVDSALASFKGDVPPGELPASPPRAAQLIRQFVSIDGGQAMVRQTGGSGDPAILLLHDAPGSAAALEPLMREMAGGARVVAPDLPGSGESSPLPEQSALSDYAAWLESLCDALGLESISIYGVGLGSSLALSLQARCPARVRKVAVNGLLLPDDAKRLEMAKAYAPRIEIKDNGSHWYDVWSMLRDSLTVWPWYARTAADVRRMAEPCSADELHDWTVEVMKQFGCYHHFINAALAYDLAPMLATAQGSLIRCTDPAHRFSVFEGEVVQMLPECDRVEISRQPGKDGPALRNALLP</sequence>
<dbReference type="PANTHER" id="PTHR42977">
    <property type="entry name" value="HYDROLASE-RELATED"/>
    <property type="match status" value="1"/>
</dbReference>
<evidence type="ECO:0000313" key="4">
    <source>
        <dbReference type="Proteomes" id="UP000612349"/>
    </source>
</evidence>
<dbReference type="PRINTS" id="PR00111">
    <property type="entry name" value="ABHYDROLASE"/>
</dbReference>
<feature type="domain" description="AB hydrolase-1" evidence="2">
    <location>
        <begin position="32"/>
        <end position="143"/>
    </location>
</feature>
<reference evidence="3" key="2">
    <citation type="submission" date="2020-09" db="EMBL/GenBank/DDBJ databases">
        <authorList>
            <person name="Sun Q."/>
            <person name="Zhou Y."/>
        </authorList>
    </citation>
    <scope>NUCLEOTIDE SEQUENCE</scope>
    <source>
        <strain evidence="3">CGMCC 1.15360</strain>
    </source>
</reference>
<keyword evidence="4" id="KW-1185">Reference proteome</keyword>